<evidence type="ECO:0008006" key="3">
    <source>
        <dbReference type="Google" id="ProtNLM"/>
    </source>
</evidence>
<dbReference type="EMBL" id="CP009124">
    <property type="protein sequence ID" value="AIJ11102.1"/>
    <property type="molecule type" value="Genomic_DNA"/>
</dbReference>
<name>A0ABM5QTK6_STRLI</name>
<accession>A0ABM5QTK6</accession>
<dbReference type="SUPFAM" id="SSF51735">
    <property type="entry name" value="NAD(P)-binding Rossmann-fold domains"/>
    <property type="match status" value="1"/>
</dbReference>
<organism evidence="1 2">
    <name type="scientific">Streptomyces lividans TK24</name>
    <dbReference type="NCBI Taxonomy" id="457428"/>
    <lineage>
        <taxon>Bacteria</taxon>
        <taxon>Bacillati</taxon>
        <taxon>Actinomycetota</taxon>
        <taxon>Actinomycetes</taxon>
        <taxon>Kitasatosporales</taxon>
        <taxon>Streptomycetaceae</taxon>
        <taxon>Streptomyces</taxon>
    </lineage>
</organism>
<dbReference type="InterPro" id="IPR036291">
    <property type="entry name" value="NAD(P)-bd_dom_sf"/>
</dbReference>
<reference evidence="2" key="1">
    <citation type="submission" date="2014-08" db="EMBL/GenBank/DDBJ databases">
        <title>Complete genome sequence of Streptomyces lividans TK24.</title>
        <authorList>
            <consortium name="StrepSynth"/>
            <person name="Ruckert C."/>
            <person name="Fridjonson O.H."/>
            <person name="Lambert C."/>
            <person name="van Wezel G.P."/>
            <person name="Bernaerts K."/>
            <person name="Anne J."/>
            <person name="Economou A."/>
            <person name="Kalinowski J."/>
        </authorList>
    </citation>
    <scope>NUCLEOTIDE SEQUENCE [LARGE SCALE GENOMIC DNA]</scope>
    <source>
        <strain evidence="2">TK24</strain>
    </source>
</reference>
<protein>
    <recommendedName>
        <fullName evidence="3">YlxR domain-containing protein</fullName>
    </recommendedName>
</protein>
<sequence>MALTVRRKEVGALGTLPVLDATGCRAALPRRGHWLSGRSGVIAAARHPEALGRLRDAGATTVSPAQDGPDALEQALADAMSETSPGLVLGCLWGPVTKAYFAALRRSGGNTGANTPHV</sequence>
<proteinExistence type="predicted"/>
<evidence type="ECO:0000313" key="1">
    <source>
        <dbReference type="EMBL" id="AIJ11102.1"/>
    </source>
</evidence>
<evidence type="ECO:0000313" key="2">
    <source>
        <dbReference type="Proteomes" id="UP000028682"/>
    </source>
</evidence>
<gene>
    <name evidence="1" type="ORF">SLIV_00350</name>
</gene>
<dbReference type="Gene3D" id="3.40.50.720">
    <property type="entry name" value="NAD(P)-binding Rossmann-like Domain"/>
    <property type="match status" value="1"/>
</dbReference>
<dbReference type="Proteomes" id="UP000028682">
    <property type="component" value="Chromosome"/>
</dbReference>
<keyword evidence="2" id="KW-1185">Reference proteome</keyword>